<evidence type="ECO:0000313" key="1">
    <source>
        <dbReference type="EMBL" id="QWU17401.1"/>
    </source>
</evidence>
<dbReference type="EMBL" id="FODH01000004">
    <property type="protein sequence ID" value="SEO01039.1"/>
    <property type="molecule type" value="Genomic_DNA"/>
</dbReference>
<reference evidence="1 4" key="2">
    <citation type="submission" date="2021-06" db="EMBL/GenBank/DDBJ databases">
        <title>Whole genome sequence of Paenibacillus sophorae DSM23020 for comparative genomics.</title>
        <authorList>
            <person name="Kim M.-J."/>
            <person name="Lee G."/>
            <person name="Shin J.-H."/>
        </authorList>
    </citation>
    <scope>NUCLEOTIDE SEQUENCE [LARGE SCALE GENOMIC DNA]</scope>
    <source>
        <strain evidence="1 4">DSM 23020</strain>
    </source>
</reference>
<reference evidence="2 3" key="1">
    <citation type="submission" date="2016-10" db="EMBL/GenBank/DDBJ databases">
        <authorList>
            <person name="de Groot N.N."/>
        </authorList>
    </citation>
    <scope>NUCLEOTIDE SEQUENCE [LARGE SCALE GENOMIC DNA]</scope>
    <source>
        <strain evidence="2 3">CGMCC 1.10238</strain>
    </source>
</reference>
<name>A0A1H8L7J0_9BACL</name>
<dbReference type="STRING" id="1333845.SAMN04487895_104213"/>
<proteinExistence type="predicted"/>
<organism evidence="2 3">
    <name type="scientific">Paenibacillus sophorae</name>
    <dbReference type="NCBI Taxonomy" id="1333845"/>
    <lineage>
        <taxon>Bacteria</taxon>
        <taxon>Bacillati</taxon>
        <taxon>Bacillota</taxon>
        <taxon>Bacilli</taxon>
        <taxon>Bacillales</taxon>
        <taxon>Paenibacillaceae</taxon>
        <taxon>Paenibacillus</taxon>
    </lineage>
</organism>
<keyword evidence="4" id="KW-1185">Reference proteome</keyword>
<evidence type="ECO:0000313" key="3">
    <source>
        <dbReference type="Proteomes" id="UP000198809"/>
    </source>
</evidence>
<sequence length="89" mass="10189">MTRLVGSAGDGEKIIKAWNNFSFKKDETKSKEDFYFFDVSFKGQTGFLNFYVKDGDVRDVTIDLDFQRPLGSYNDPTLRSVATKIFNSL</sequence>
<accession>A0A1H8L7J0</accession>
<gene>
    <name evidence="1" type="ORF">KP014_09735</name>
    <name evidence="2" type="ORF">SAMN04487895_104213</name>
</gene>
<dbReference type="AlphaFoldDB" id="A0A1H8L7J0"/>
<protein>
    <submittedName>
        <fullName evidence="2">Uncharacterized protein</fullName>
    </submittedName>
</protein>
<dbReference type="Proteomes" id="UP000683429">
    <property type="component" value="Chromosome"/>
</dbReference>
<dbReference type="OrthoDB" id="2085251at2"/>
<evidence type="ECO:0000313" key="4">
    <source>
        <dbReference type="Proteomes" id="UP000683429"/>
    </source>
</evidence>
<dbReference type="Proteomes" id="UP000198809">
    <property type="component" value="Unassembled WGS sequence"/>
</dbReference>
<dbReference type="EMBL" id="CP076607">
    <property type="protein sequence ID" value="QWU17401.1"/>
    <property type="molecule type" value="Genomic_DNA"/>
</dbReference>
<dbReference type="RefSeq" id="WP_036588978.1">
    <property type="nucleotide sequence ID" value="NZ_CP076607.1"/>
</dbReference>
<evidence type="ECO:0000313" key="2">
    <source>
        <dbReference type="EMBL" id="SEO01039.1"/>
    </source>
</evidence>